<evidence type="ECO:0000259" key="6">
    <source>
        <dbReference type="PROSITE" id="PS50206"/>
    </source>
</evidence>
<dbReference type="SUPFAM" id="SSF52821">
    <property type="entry name" value="Rhodanese/Cell cycle control phosphatase"/>
    <property type="match status" value="1"/>
</dbReference>
<feature type="domain" description="Rhodanese" evidence="6">
    <location>
        <begin position="368"/>
        <end position="473"/>
    </location>
</feature>
<feature type="compositionally biased region" description="Basic residues" evidence="3">
    <location>
        <begin position="287"/>
        <end position="297"/>
    </location>
</feature>
<feature type="compositionally biased region" description="Polar residues" evidence="3">
    <location>
        <begin position="1325"/>
        <end position="1340"/>
    </location>
</feature>
<dbReference type="EC" id="3.1.3.48" evidence="2"/>
<dbReference type="InterPro" id="IPR003595">
    <property type="entry name" value="Tyr_Pase_cat"/>
</dbReference>
<feature type="region of interest" description="Disordered" evidence="3">
    <location>
        <begin position="1243"/>
        <end position="1275"/>
    </location>
</feature>
<feature type="region of interest" description="Disordered" evidence="3">
    <location>
        <begin position="1086"/>
        <end position="1111"/>
    </location>
</feature>
<dbReference type="PROSITE" id="PS50056">
    <property type="entry name" value="TYR_PHOSPHATASE_2"/>
    <property type="match status" value="1"/>
</dbReference>
<comment type="similarity">
    <text evidence="1">Belongs to the protein-tyrosine phosphatase family. Non-receptor class subfamily.</text>
</comment>
<dbReference type="SUPFAM" id="SSF52799">
    <property type="entry name" value="(Phosphotyrosine protein) phosphatases II"/>
    <property type="match status" value="1"/>
</dbReference>
<proteinExistence type="inferred from homology"/>
<evidence type="ECO:0000259" key="5">
    <source>
        <dbReference type="PROSITE" id="PS50056"/>
    </source>
</evidence>
<dbReference type="OrthoDB" id="6058203at2759"/>
<accession>A0A1R1Y8G9</accession>
<dbReference type="PANTHER" id="PTHR19134:SF449">
    <property type="entry name" value="TYROSINE-PROTEIN PHOSPHATASE 1"/>
    <property type="match status" value="1"/>
</dbReference>
<evidence type="ECO:0000256" key="2">
    <source>
        <dbReference type="ARBA" id="ARBA00013064"/>
    </source>
</evidence>
<feature type="region of interest" description="Disordered" evidence="3">
    <location>
        <begin position="324"/>
        <end position="343"/>
    </location>
</feature>
<sequence>MKSDSSKKFYHKLNSKFKKFSLSKFKKLKSKPNDDFLDELSDLGSDSAYVFMSDLEELFESGYKSNKPPILAPKDYPLENDNHYHTGSLPLNFEKKSANKYGLIHSNDSDKKLKYNANDQSKLNNILQFYHGKSIDINKPTPDVPASRNSQHIIASPNKILHDTINDFSNDLNEQLSIISADNDSLDFKKSKTTQLCDNNSYDQLKATLGIISQNYSPPKQLYNEYPFLNTHDHPLKNSQITNFNTFKSPINKPQNKFKRLSKPKKLSSSDKTPSQLKPKSSISSTRRAHKKKKTNKIVKSGTISAEDASKLVQRRIDFLYSQSPSPNLSSNASKPSKFPINSPNLPQSDTLYSSADLSSLTISLIFIVDVRSLAQYENSHIIGAISIQLLKAKSSGKTSTAQLLDDHLKELTLSQFPDTTKHRHIVLFYDDGVSGAAWKYATLYKELQSPHSLLSLDCSYESFSEKFSYLCTSHDSQFPEFSLLNNLIKSNTDDSNTISKFSKLISDLAITEKESKYPPKPKSSPPSNNESTLKTLKITDYHPPKWLVDRSREDTSNPGVASSFFSKIESSESSRLQEMAENQNKNIVMEYSFESGKNRIAQNRYPNILPYDSTRVPLQSKFTTNDYINASFVGLPGGPQYIVTQGPMESTVNDFWQMIWEQNIGVVVMLGDLVELGREKCFQYWPKSFGIWQRFKLKPKTDLGEATISVRMEAAAKDCNFDGIVVRLFRARLSINGRLVGKARMITHIQYTDWADNKAPPNPQTFLRVVKLVNCATGFTTFNTFDSQHIVVHCSAGCGRSGVFCTVDTALRLKKGDNPVIVEDYDPLFSIVSAMRRQRVGIVQNLEQFLFCYKALYNSFKEPELKYPQLDVVVVPVEQLKLVIRWNRLKSKVYAPDSAHMVWIMVAFMEISNELSTFQKQFNSKRINNLSNSSLTEFERPFSTSGFISKPYSSTSSSSSESLEINNVDPNLSVQKSKSESPKEFVKSVLENSRYHFGSYLFFENLNSIDTFGSSISKKKSKFLGIHNRSNSLNISVTTYTDIISNLSNLIDKNDTQTHLNSSSNDSDYSPISPENDLELMHLTRSPTNGYSSKRSNKKPSPANSKSSSHKILLTDLLSPIPSAEKNNLDKVSPFTPKKNVSSAKKPSKNPNLFLNLDSNFINNNHPSKNFSTPFNFNMPATPKAESFNANADPLVLRKKNKLNLSIQPQSIAPNSSLVVPPRPKKSFSKIVPSRNAFVSSATSVNSPSFSGKKSFQNPEQSLQENLPSTGVGLKNQLETNLDSSYISSKTNIDNTPTPSTPLKDILASSPVLKEMLSKMSMNNNETVTSPKNLSPQVISSDSRNDNTSNSTLFSSNKGTFFPSMQNSPMSNQLEFQKKQLSKLNSFNFSSTSEKFTFGKNGSANSNSAEASISNCSNSYVPDSYGSSPNKFDSNCSSPPNSVPATKMTFPFNSQKTTHDTNDNSSNSAACIDNGDFLILSELNHEENIDIDSYNINASQPGLVNFPRLKPSFES</sequence>
<feature type="compositionally biased region" description="Low complexity" evidence="3">
    <location>
        <begin position="1341"/>
        <end position="1353"/>
    </location>
</feature>
<dbReference type="GO" id="GO:0004725">
    <property type="term" value="F:protein tyrosine phosphatase activity"/>
    <property type="evidence" value="ECO:0007669"/>
    <property type="project" value="UniProtKB-EC"/>
</dbReference>
<feature type="region of interest" description="Disordered" evidence="3">
    <location>
        <begin position="515"/>
        <end position="534"/>
    </location>
</feature>
<dbReference type="Pfam" id="PF00581">
    <property type="entry name" value="Rhodanese"/>
    <property type="match status" value="1"/>
</dbReference>
<dbReference type="InterPro" id="IPR050348">
    <property type="entry name" value="Protein-Tyr_Phosphatase"/>
</dbReference>
<feature type="region of interest" description="Disordered" evidence="3">
    <location>
        <begin position="1325"/>
        <end position="1372"/>
    </location>
</feature>
<dbReference type="InterPro" id="IPR016130">
    <property type="entry name" value="Tyr_Pase_AS"/>
</dbReference>
<feature type="domain" description="Tyrosine specific protein phosphatases" evidence="5">
    <location>
        <begin position="765"/>
        <end position="851"/>
    </location>
</feature>
<dbReference type="PANTHER" id="PTHR19134">
    <property type="entry name" value="RECEPTOR-TYPE TYROSINE-PROTEIN PHOSPHATASE"/>
    <property type="match status" value="1"/>
</dbReference>
<evidence type="ECO:0000259" key="4">
    <source>
        <dbReference type="PROSITE" id="PS50055"/>
    </source>
</evidence>
<dbReference type="PROSITE" id="PS50206">
    <property type="entry name" value="RHODANESE_3"/>
    <property type="match status" value="1"/>
</dbReference>
<dbReference type="Proteomes" id="UP000187283">
    <property type="component" value="Unassembled WGS sequence"/>
</dbReference>
<feature type="domain" description="Tyrosine-protein phosphatase" evidence="4">
    <location>
        <begin position="603"/>
        <end position="860"/>
    </location>
</feature>
<feature type="region of interest" description="Disordered" evidence="3">
    <location>
        <begin position="1126"/>
        <end position="1151"/>
    </location>
</feature>
<evidence type="ECO:0000256" key="1">
    <source>
        <dbReference type="ARBA" id="ARBA00009649"/>
    </source>
</evidence>
<protein>
    <recommendedName>
        <fullName evidence="2">protein-tyrosine-phosphatase</fullName>
        <ecNumber evidence="2">3.1.3.48</ecNumber>
    </recommendedName>
</protein>
<dbReference type="InterPro" id="IPR000242">
    <property type="entry name" value="PTP_cat"/>
</dbReference>
<dbReference type="SMART" id="SM00194">
    <property type="entry name" value="PTPc"/>
    <property type="match status" value="1"/>
</dbReference>
<feature type="compositionally biased region" description="Polar residues" evidence="3">
    <location>
        <begin position="276"/>
        <end position="286"/>
    </location>
</feature>
<feature type="compositionally biased region" description="Polar residues" evidence="3">
    <location>
        <begin position="1243"/>
        <end position="1270"/>
    </location>
</feature>
<dbReference type="InterPro" id="IPR001763">
    <property type="entry name" value="Rhodanese-like_dom"/>
</dbReference>
<reference evidence="7 8" key="1">
    <citation type="submission" date="2017-01" db="EMBL/GenBank/DDBJ databases">
        <authorList>
            <person name="Mah S.A."/>
            <person name="Swanson W.J."/>
            <person name="Moy G.W."/>
            <person name="Vacquier V.D."/>
        </authorList>
    </citation>
    <scope>NUCLEOTIDE SEQUENCE [LARGE SCALE GENOMIC DNA]</scope>
    <source>
        <strain evidence="7 8">GSMNP</strain>
    </source>
</reference>
<keyword evidence="7" id="KW-0675">Receptor</keyword>
<evidence type="ECO:0000313" key="7">
    <source>
        <dbReference type="EMBL" id="OMJ23241.1"/>
    </source>
</evidence>
<feature type="compositionally biased region" description="Polar residues" evidence="3">
    <location>
        <begin position="244"/>
        <end position="255"/>
    </location>
</feature>
<dbReference type="CDD" id="cd00047">
    <property type="entry name" value="PTPc"/>
    <property type="match status" value="1"/>
</dbReference>
<evidence type="ECO:0000256" key="3">
    <source>
        <dbReference type="SAM" id="MobiDB-lite"/>
    </source>
</evidence>
<feature type="compositionally biased region" description="Polar residues" evidence="3">
    <location>
        <begin position="1354"/>
        <end position="1372"/>
    </location>
</feature>
<dbReference type="EMBL" id="LSSN01000579">
    <property type="protein sequence ID" value="OMJ23241.1"/>
    <property type="molecule type" value="Genomic_DNA"/>
</dbReference>
<feature type="compositionally biased region" description="Low complexity" evidence="3">
    <location>
        <begin position="1100"/>
        <end position="1111"/>
    </location>
</feature>
<comment type="caution">
    <text evidence="7">The sequence shown here is derived from an EMBL/GenBank/DDBJ whole genome shotgun (WGS) entry which is preliminary data.</text>
</comment>
<dbReference type="SMART" id="SM00404">
    <property type="entry name" value="PTPc_motif"/>
    <property type="match status" value="1"/>
</dbReference>
<evidence type="ECO:0000313" key="8">
    <source>
        <dbReference type="Proteomes" id="UP000187283"/>
    </source>
</evidence>
<name>A0A1R1Y8G9_9FUNG</name>
<gene>
    <name evidence="7" type="ORF">AYI70_g2391</name>
</gene>
<dbReference type="Gene3D" id="3.40.250.10">
    <property type="entry name" value="Rhodanese-like domain"/>
    <property type="match status" value="1"/>
</dbReference>
<feature type="compositionally biased region" description="Basic residues" evidence="3">
    <location>
        <begin position="256"/>
        <end position="266"/>
    </location>
</feature>
<dbReference type="STRING" id="133412.A0A1R1Y8G9"/>
<keyword evidence="8" id="KW-1185">Reference proteome</keyword>
<dbReference type="InterPro" id="IPR029021">
    <property type="entry name" value="Prot-tyrosine_phosphatase-like"/>
</dbReference>
<feature type="compositionally biased region" description="Polar residues" evidence="3">
    <location>
        <begin position="1140"/>
        <end position="1151"/>
    </location>
</feature>
<dbReference type="PRINTS" id="PR00700">
    <property type="entry name" value="PRTYPHPHTASE"/>
</dbReference>
<organism evidence="7 8">
    <name type="scientific">Smittium culicis</name>
    <dbReference type="NCBI Taxonomy" id="133412"/>
    <lineage>
        <taxon>Eukaryota</taxon>
        <taxon>Fungi</taxon>
        <taxon>Fungi incertae sedis</taxon>
        <taxon>Zoopagomycota</taxon>
        <taxon>Kickxellomycotina</taxon>
        <taxon>Harpellomycetes</taxon>
        <taxon>Harpellales</taxon>
        <taxon>Legeriomycetaceae</taxon>
        <taxon>Smittium</taxon>
    </lineage>
</organism>
<dbReference type="PROSITE" id="PS50055">
    <property type="entry name" value="TYR_PHOSPHATASE_PTP"/>
    <property type="match status" value="1"/>
</dbReference>
<dbReference type="Gene3D" id="3.90.190.10">
    <property type="entry name" value="Protein tyrosine phosphatase superfamily"/>
    <property type="match status" value="1"/>
</dbReference>
<feature type="region of interest" description="Disordered" evidence="3">
    <location>
        <begin position="244"/>
        <end position="301"/>
    </location>
</feature>
<dbReference type="InterPro" id="IPR000387">
    <property type="entry name" value="Tyr_Pase_dom"/>
</dbReference>
<dbReference type="Pfam" id="PF00102">
    <property type="entry name" value="Y_phosphatase"/>
    <property type="match status" value="1"/>
</dbReference>
<dbReference type="PROSITE" id="PS00383">
    <property type="entry name" value="TYR_PHOSPHATASE_1"/>
    <property type="match status" value="1"/>
</dbReference>
<dbReference type="InterPro" id="IPR036873">
    <property type="entry name" value="Rhodanese-like_dom_sf"/>
</dbReference>